<keyword evidence="3" id="KW-1185">Reference proteome</keyword>
<feature type="compositionally biased region" description="Basic residues" evidence="1">
    <location>
        <begin position="503"/>
        <end position="515"/>
    </location>
</feature>
<feature type="region of interest" description="Disordered" evidence="1">
    <location>
        <begin position="483"/>
        <end position="516"/>
    </location>
</feature>
<feature type="region of interest" description="Disordered" evidence="1">
    <location>
        <begin position="42"/>
        <end position="109"/>
    </location>
</feature>
<gene>
    <name evidence="2" type="ORF">GCM10009560_05460</name>
</gene>
<accession>A0ABN1NP02</accession>
<feature type="compositionally biased region" description="Basic and acidic residues" evidence="1">
    <location>
        <begin position="44"/>
        <end position="58"/>
    </location>
</feature>
<sequence>MLGRAAHRARCAVGQVAGEFGGHAVEPRLAHVEPVFAPPMRLVDQPRESPGRGRELARQRVTPPGGLQHATGGVERGDGGGQRGRQGLDVGQARSGLGQPGGKRLGGGLGHGVLGGRRGQPGRPLGQLAVRLQDVGDGGADRLRGGDPRGGLAGVGDLRLGALDEGGQVREAGGGGLVLGDEPGELLLDPAQVAAEHRQPRLFREQVGQQGHFGPALAFERLQPYRRLDRDARPGGGHAKGGAAEGVEGEQVGLGARLRTLTRRRDQREDRGRAGGVVEDGLQVGALLRTLVEGAQEGAGLGVAPLVPREYGGRLVGGPRPAQLAVCGQEALVGGGGGQPCRPQQRPRPPERIGLLIGRGELSRGLLDALEREVDPLPLLLALAPEQSAPLGQPRLGLGEDLDGEQPLQQSAAVFATGAQEAREVALWQHGHLAELVGVHAEQPADQVAGLVEARGEPLPRGPGLLLHDDLGVLLGEPAAAPFGPLPGGRADDAQSPPPYGHLQRHRRPDARRRVVAAQAAGAVALGVGHLAEQREAQRVEHGRLARARRPVDEEEPGARERVERHRLGRGEGAERGEGEQVGPH</sequence>
<reference evidence="2 3" key="1">
    <citation type="journal article" date="2019" name="Int. J. Syst. Evol. Microbiol.">
        <title>The Global Catalogue of Microorganisms (GCM) 10K type strain sequencing project: providing services to taxonomists for standard genome sequencing and annotation.</title>
        <authorList>
            <consortium name="The Broad Institute Genomics Platform"/>
            <consortium name="The Broad Institute Genome Sequencing Center for Infectious Disease"/>
            <person name="Wu L."/>
            <person name="Ma J."/>
        </authorList>
    </citation>
    <scope>NUCLEOTIDE SEQUENCE [LARGE SCALE GENOMIC DNA]</scope>
    <source>
        <strain evidence="2 3">JCM 11136</strain>
    </source>
</reference>
<feature type="compositionally biased region" description="Gly residues" evidence="1">
    <location>
        <begin position="234"/>
        <end position="244"/>
    </location>
</feature>
<feature type="compositionally biased region" description="Basic and acidic residues" evidence="1">
    <location>
        <begin position="532"/>
        <end position="544"/>
    </location>
</feature>
<dbReference type="EMBL" id="BAAAHQ010000001">
    <property type="protein sequence ID" value="GAA0913417.1"/>
    <property type="molecule type" value="Genomic_DNA"/>
</dbReference>
<proteinExistence type="predicted"/>
<name>A0ABN1NP02_9ACTN</name>
<evidence type="ECO:0000313" key="2">
    <source>
        <dbReference type="EMBL" id="GAA0913417.1"/>
    </source>
</evidence>
<feature type="compositionally biased region" description="Basic and acidic residues" evidence="1">
    <location>
        <begin position="557"/>
        <end position="579"/>
    </location>
</feature>
<evidence type="ECO:0000256" key="1">
    <source>
        <dbReference type="SAM" id="MobiDB-lite"/>
    </source>
</evidence>
<feature type="compositionally biased region" description="Gly residues" evidence="1">
    <location>
        <begin position="98"/>
        <end position="109"/>
    </location>
</feature>
<feature type="region of interest" description="Disordered" evidence="1">
    <location>
        <begin position="229"/>
        <end position="251"/>
    </location>
</feature>
<comment type="caution">
    <text evidence="2">The sequence shown here is derived from an EMBL/GenBank/DDBJ whole genome shotgun (WGS) entry which is preliminary data.</text>
</comment>
<organism evidence="2 3">
    <name type="scientific">Nonomuraea longicatena</name>
    <dbReference type="NCBI Taxonomy" id="83682"/>
    <lineage>
        <taxon>Bacteria</taxon>
        <taxon>Bacillati</taxon>
        <taxon>Actinomycetota</taxon>
        <taxon>Actinomycetes</taxon>
        <taxon>Streptosporangiales</taxon>
        <taxon>Streptosporangiaceae</taxon>
        <taxon>Nonomuraea</taxon>
    </lineage>
</organism>
<protein>
    <submittedName>
        <fullName evidence="2">Uncharacterized protein</fullName>
    </submittedName>
</protein>
<evidence type="ECO:0000313" key="3">
    <source>
        <dbReference type="Proteomes" id="UP001501578"/>
    </source>
</evidence>
<dbReference type="Proteomes" id="UP001501578">
    <property type="component" value="Unassembled WGS sequence"/>
</dbReference>
<feature type="region of interest" description="Disordered" evidence="1">
    <location>
        <begin position="528"/>
        <end position="585"/>
    </location>
</feature>